<organism evidence="4 5">
    <name type="scientific">Brevibacillus fluminis</name>
    <dbReference type="NCBI Taxonomy" id="511487"/>
    <lineage>
        <taxon>Bacteria</taxon>
        <taxon>Bacillati</taxon>
        <taxon>Bacillota</taxon>
        <taxon>Bacilli</taxon>
        <taxon>Bacillales</taxon>
        <taxon>Paenibacillaceae</taxon>
        <taxon>Brevibacillus</taxon>
    </lineage>
</organism>
<dbReference type="AlphaFoldDB" id="A0A3M8DNY6"/>
<comment type="caution">
    <text evidence="4">The sequence shown here is derived from an EMBL/GenBank/DDBJ whole genome shotgun (WGS) entry which is preliminary data.</text>
</comment>
<feature type="domain" description="Isochorismatase-like" evidence="3">
    <location>
        <begin position="8"/>
        <end position="175"/>
    </location>
</feature>
<dbReference type="InterPro" id="IPR000868">
    <property type="entry name" value="Isochorismatase-like_dom"/>
</dbReference>
<evidence type="ECO:0000259" key="3">
    <source>
        <dbReference type="Pfam" id="PF00857"/>
    </source>
</evidence>
<dbReference type="PANTHER" id="PTHR43540">
    <property type="entry name" value="PEROXYUREIDOACRYLATE/UREIDOACRYLATE AMIDOHYDROLASE-RELATED"/>
    <property type="match status" value="1"/>
</dbReference>
<evidence type="ECO:0000313" key="5">
    <source>
        <dbReference type="Proteomes" id="UP000271031"/>
    </source>
</evidence>
<comment type="similarity">
    <text evidence="1">Belongs to the isochorismatase family.</text>
</comment>
<dbReference type="Pfam" id="PF00857">
    <property type="entry name" value="Isochorismatase"/>
    <property type="match status" value="1"/>
</dbReference>
<proteinExistence type="inferred from homology"/>
<evidence type="ECO:0000313" key="4">
    <source>
        <dbReference type="EMBL" id="RNB89840.1"/>
    </source>
</evidence>
<dbReference type="Gene3D" id="3.40.50.850">
    <property type="entry name" value="Isochorismatase-like"/>
    <property type="match status" value="1"/>
</dbReference>
<sequence>MKLSANTGLLLIDVQNHFDDPSLGNRNNPHAEENMAALLHRWRETNRPIIHIQHISNPSLPHHPGRDIKDIVAPLPGEPVMVKNVNSAFIGTDLERHLREAGIETLVIVGLTTDHCVSTTTRMAKNLGFTPYIVSDATATFERVSFDGKQYTAEDIHRLALVSLHEEFATVIDTKGILELLEG</sequence>
<evidence type="ECO:0000256" key="2">
    <source>
        <dbReference type="ARBA" id="ARBA00022801"/>
    </source>
</evidence>
<dbReference type="GO" id="GO:0016787">
    <property type="term" value="F:hydrolase activity"/>
    <property type="evidence" value="ECO:0007669"/>
    <property type="project" value="UniProtKB-KW"/>
</dbReference>
<protein>
    <submittedName>
        <fullName evidence="4">Cysteine hydrolase</fullName>
    </submittedName>
</protein>
<keyword evidence="5" id="KW-1185">Reference proteome</keyword>
<dbReference type="EMBL" id="RHHQ01000008">
    <property type="protein sequence ID" value="RNB89840.1"/>
    <property type="molecule type" value="Genomic_DNA"/>
</dbReference>
<gene>
    <name evidence="4" type="ORF">EDM56_11810</name>
</gene>
<dbReference type="OrthoDB" id="9785724at2"/>
<name>A0A3M8DNY6_9BACL</name>
<dbReference type="InterPro" id="IPR050272">
    <property type="entry name" value="Isochorismatase-like_hydrls"/>
</dbReference>
<dbReference type="RefSeq" id="WP_122918094.1">
    <property type="nucleotide sequence ID" value="NZ_RHHQ01000008.1"/>
</dbReference>
<dbReference type="SUPFAM" id="SSF52499">
    <property type="entry name" value="Isochorismatase-like hydrolases"/>
    <property type="match status" value="1"/>
</dbReference>
<keyword evidence="2 4" id="KW-0378">Hydrolase</keyword>
<dbReference type="InterPro" id="IPR036380">
    <property type="entry name" value="Isochorismatase-like_sf"/>
</dbReference>
<accession>A0A3M8DNY6</accession>
<dbReference type="PANTHER" id="PTHR43540:SF1">
    <property type="entry name" value="ISOCHORISMATASE HYDROLASE"/>
    <property type="match status" value="1"/>
</dbReference>
<evidence type="ECO:0000256" key="1">
    <source>
        <dbReference type="ARBA" id="ARBA00006336"/>
    </source>
</evidence>
<reference evidence="4 5" key="1">
    <citation type="submission" date="2018-10" db="EMBL/GenBank/DDBJ databases">
        <title>Phylogenomics of Brevibacillus.</title>
        <authorList>
            <person name="Dunlap C."/>
        </authorList>
    </citation>
    <scope>NUCLEOTIDE SEQUENCE [LARGE SCALE GENOMIC DNA]</scope>
    <source>
        <strain evidence="4 5">JCM 15716</strain>
    </source>
</reference>
<dbReference type="CDD" id="cd01014">
    <property type="entry name" value="nicotinamidase_related"/>
    <property type="match status" value="1"/>
</dbReference>
<dbReference type="Proteomes" id="UP000271031">
    <property type="component" value="Unassembled WGS sequence"/>
</dbReference>